<dbReference type="CDD" id="cd00093">
    <property type="entry name" value="HTH_XRE"/>
    <property type="match status" value="1"/>
</dbReference>
<dbReference type="RefSeq" id="WP_174714139.1">
    <property type="nucleotide sequence ID" value="NZ_BAAAVX010000083.1"/>
</dbReference>
<dbReference type="EMBL" id="CP080333">
    <property type="protein sequence ID" value="QYL15577.1"/>
    <property type="molecule type" value="Genomic_DNA"/>
</dbReference>
<proteinExistence type="predicted"/>
<gene>
    <name evidence="2" type="ORF">K0O64_21100</name>
</gene>
<dbReference type="SUPFAM" id="SSF47413">
    <property type="entry name" value="lambda repressor-like DNA-binding domains"/>
    <property type="match status" value="1"/>
</dbReference>
<accession>A0ABX8VD16</accession>
<dbReference type="SMART" id="SM00530">
    <property type="entry name" value="HTH_XRE"/>
    <property type="match status" value="1"/>
</dbReference>
<reference evidence="2 3" key="1">
    <citation type="submission" date="2021-07" db="EMBL/GenBank/DDBJ databases">
        <title>Whole genome sequencing of non-tuberculosis mycobacteria type-strains.</title>
        <authorList>
            <person name="Igarashi Y."/>
            <person name="Osugi A."/>
            <person name="Mitarai S."/>
        </authorList>
    </citation>
    <scope>NUCLEOTIDE SEQUENCE [LARGE SCALE GENOMIC DNA]</scope>
    <source>
        <strain evidence="2 3">JCM 16370</strain>
    </source>
</reference>
<dbReference type="Proteomes" id="UP000825367">
    <property type="component" value="Chromosome"/>
</dbReference>
<evidence type="ECO:0000259" key="1">
    <source>
        <dbReference type="SMART" id="SM00530"/>
    </source>
</evidence>
<keyword evidence="3" id="KW-1185">Reference proteome</keyword>
<dbReference type="InterPro" id="IPR010982">
    <property type="entry name" value="Lambda_DNA-bd_dom_sf"/>
</dbReference>
<evidence type="ECO:0000313" key="2">
    <source>
        <dbReference type="EMBL" id="QYL15577.1"/>
    </source>
</evidence>
<name>A0ABX8VD16_9MYCO</name>
<organism evidence="2 3">
    <name type="scientific">Mycolicibacterium pallens</name>
    <dbReference type="NCBI Taxonomy" id="370524"/>
    <lineage>
        <taxon>Bacteria</taxon>
        <taxon>Bacillati</taxon>
        <taxon>Actinomycetota</taxon>
        <taxon>Actinomycetes</taxon>
        <taxon>Mycobacteriales</taxon>
        <taxon>Mycobacteriaceae</taxon>
        <taxon>Mycolicibacterium</taxon>
    </lineage>
</organism>
<dbReference type="InterPro" id="IPR001387">
    <property type="entry name" value="Cro/C1-type_HTH"/>
</dbReference>
<protein>
    <submittedName>
        <fullName evidence="2">Helix-turn-helix domain-containing protein</fullName>
    </submittedName>
</protein>
<sequence>MTSPATSHLGRLIDEYLRRHSASIGGLADRIGISRQALRQWRVGEIRSLPTQQNLKSAAVQIGCSYEQILDAALHDAGYLDGDHATAADSTPRTAGAAFIHNVIVAEGFSGREDSRVHEWARGPGIWTVAHRGYSGYRRLDLWAYPDEAAALKAAARLGIECGLDEDQAAVDAYARHDYRAVLNRHRETAPEWQILTVELTYFVGDNDELVATSAGVDPYTSLDYRTPGDTDAASGEDRWGTRAADDEELALMENGDEYSEIVELISSRQATLIANAADEIAAAIRSDADTLGSGPVTPVNSSQLDVLATLPSVTFGQSRLWRYQLAAAADRLAADTRLWGAPIPRCTGEEMVLRLVLRRAQAAARPRQVRRGSWDELSEVLFQDHDVLTLYDLPPEATESLAGGVNLHPLRWFSEFTLPFPMPERPISPA</sequence>
<evidence type="ECO:0000313" key="3">
    <source>
        <dbReference type="Proteomes" id="UP000825367"/>
    </source>
</evidence>
<feature type="domain" description="HTH cro/C1-type" evidence="1">
    <location>
        <begin position="12"/>
        <end position="69"/>
    </location>
</feature>